<dbReference type="Gene3D" id="2.40.170.20">
    <property type="entry name" value="TonB-dependent receptor, beta-barrel domain"/>
    <property type="match status" value="1"/>
</dbReference>
<comment type="caution">
    <text evidence="4">The sequence shown here is derived from an EMBL/GenBank/DDBJ whole genome shotgun (WGS) entry which is preliminary data.</text>
</comment>
<dbReference type="AlphaFoldDB" id="A0A2S7IQ33"/>
<keyword evidence="5" id="KW-1185">Reference proteome</keyword>
<sequence>MSHHITIRHFIHSLGLVSLLSVAAVAQNRGKVTPAEGEIQSGEIDIVRERKISLTTQNRNFEKIPASQAARPNRQPLKYQFTDQKLMVAPQKFNPVVTELPKSQNDQALYNSEVKIGAGNYGRFYAEANVNSRNDLPYGIHIKARHNSTATGPVDGRNSGTSQQLIQVGGKYATNSFKLDGTIGYDRNQFYFYGYQRTPETPTRENIRQTLNNFNVGIGIENTKKDAVIDYSIKTRLRTLSTFTQANEYDWGTNLKATFPINAQFFAHLAGDAYVTQRNDSLTNSRNLFRIKPTFQYRTDRFSVLAGINVVHETDNLNELTKPTHAYPVLELDLMPVEDIHIFAGYQGDVHRNTLASLTDENQFLAPNVRLLNTEKVHDIYLGTKGLIAGGFSYEAKVSFGRYRNLYVFNNSGRDTSRFEVLYDQPLDRGMSNVINVSGQLNYQHEDWWRSFLKFDVYGYELKQLETAWHRPNFTATWSNTLTFNKKLIVATDFYVISGLQGRNPVSQQVRKLPAIFDLNLRTTYLITDRISGFVGINNILGKNYERYQYYKQQGVNFLAGVSYQF</sequence>
<dbReference type="GO" id="GO:0009279">
    <property type="term" value="C:cell outer membrane"/>
    <property type="evidence" value="ECO:0007669"/>
    <property type="project" value="UniProtKB-SubCell"/>
</dbReference>
<dbReference type="OrthoDB" id="1264254at2"/>
<keyword evidence="3" id="KW-0998">Cell outer membrane</keyword>
<dbReference type="RefSeq" id="WP_104711549.1">
    <property type="nucleotide sequence ID" value="NZ_PTRA01000001.1"/>
</dbReference>
<gene>
    <name evidence="4" type="ORF">C5O19_09220</name>
</gene>
<accession>A0A2S7IQ33</accession>
<evidence type="ECO:0000313" key="4">
    <source>
        <dbReference type="EMBL" id="PQA59786.1"/>
    </source>
</evidence>
<evidence type="ECO:0000313" key="5">
    <source>
        <dbReference type="Proteomes" id="UP000239590"/>
    </source>
</evidence>
<dbReference type="Proteomes" id="UP000239590">
    <property type="component" value="Unassembled WGS sequence"/>
</dbReference>
<reference evidence="5" key="1">
    <citation type="submission" date="2018-02" db="EMBL/GenBank/DDBJ databases">
        <title>Genome sequencing of Solimonas sp. HR-BB.</title>
        <authorList>
            <person name="Lee Y."/>
            <person name="Jeon C.O."/>
        </authorList>
    </citation>
    <scope>NUCLEOTIDE SEQUENCE [LARGE SCALE GENOMIC DNA]</scope>
    <source>
        <strain evidence="5">HR-U</strain>
    </source>
</reference>
<dbReference type="EMBL" id="PTRA01000001">
    <property type="protein sequence ID" value="PQA59786.1"/>
    <property type="molecule type" value="Genomic_DNA"/>
</dbReference>
<name>A0A2S7IQ33_9BACT</name>
<protein>
    <recommendedName>
        <fullName evidence="6">TonB-dependent receptor</fullName>
    </recommendedName>
</protein>
<evidence type="ECO:0000256" key="3">
    <source>
        <dbReference type="ARBA" id="ARBA00023237"/>
    </source>
</evidence>
<keyword evidence="2" id="KW-0472">Membrane</keyword>
<proteinExistence type="predicted"/>
<evidence type="ECO:0000256" key="1">
    <source>
        <dbReference type="ARBA" id="ARBA00004442"/>
    </source>
</evidence>
<evidence type="ECO:0008006" key="6">
    <source>
        <dbReference type="Google" id="ProtNLM"/>
    </source>
</evidence>
<organism evidence="4 5">
    <name type="scientific">Siphonobacter curvatus</name>
    <dbReference type="NCBI Taxonomy" id="2094562"/>
    <lineage>
        <taxon>Bacteria</taxon>
        <taxon>Pseudomonadati</taxon>
        <taxon>Bacteroidota</taxon>
        <taxon>Cytophagia</taxon>
        <taxon>Cytophagales</taxon>
        <taxon>Cytophagaceae</taxon>
        <taxon>Siphonobacter</taxon>
    </lineage>
</organism>
<comment type="subcellular location">
    <subcellularLocation>
        <location evidence="1">Cell outer membrane</location>
    </subcellularLocation>
</comment>
<dbReference type="SUPFAM" id="SSF56935">
    <property type="entry name" value="Porins"/>
    <property type="match status" value="1"/>
</dbReference>
<dbReference type="InterPro" id="IPR036942">
    <property type="entry name" value="Beta-barrel_TonB_sf"/>
</dbReference>
<evidence type="ECO:0000256" key="2">
    <source>
        <dbReference type="ARBA" id="ARBA00023136"/>
    </source>
</evidence>